<dbReference type="PANTHER" id="PTHR31623">
    <property type="entry name" value="F21J9.9"/>
    <property type="match status" value="1"/>
</dbReference>
<name>A0AAD3P3U6_NEPGR</name>
<comment type="similarity">
    <text evidence="1">Belongs to the plant acyltransferase family.</text>
</comment>
<gene>
    <name evidence="4" type="ORF">Nepgr_000682</name>
</gene>
<dbReference type="EMBL" id="BSYO01000001">
    <property type="protein sequence ID" value="GMG98842.1"/>
    <property type="molecule type" value="Genomic_DNA"/>
</dbReference>
<keyword evidence="5" id="KW-1185">Reference proteome</keyword>
<accession>A0AAD3P3U6</accession>
<evidence type="ECO:0000256" key="3">
    <source>
        <dbReference type="ARBA" id="ARBA00023315"/>
    </source>
</evidence>
<dbReference type="Proteomes" id="UP001279734">
    <property type="component" value="Unassembled WGS sequence"/>
</dbReference>
<dbReference type="Gene3D" id="3.30.559.10">
    <property type="entry name" value="Chloramphenicol acetyltransferase-like domain"/>
    <property type="match status" value="2"/>
</dbReference>
<keyword evidence="2" id="KW-0808">Transferase</keyword>
<reference evidence="4" key="1">
    <citation type="submission" date="2023-05" db="EMBL/GenBank/DDBJ databases">
        <title>Nepenthes gracilis genome sequencing.</title>
        <authorList>
            <person name="Fukushima K."/>
        </authorList>
    </citation>
    <scope>NUCLEOTIDE SEQUENCE</scope>
    <source>
        <strain evidence="4">SING2019-196</strain>
    </source>
</reference>
<dbReference type="InterPro" id="IPR023213">
    <property type="entry name" value="CAT-like_dom_sf"/>
</dbReference>
<sequence length="360" mass="39738">MEGSIECSDQGVEFFETRVNCKLADILKKPQIETISRLFPVSSDESLNGAEIGCLLLIQFTTFDCGGTAIGTCFSHKVADACSIATFMNDWASIARDPSAVISPQFTGTSLFPLNDQKAISSKMMSADANCSTRRLVFYATKIDHLKARAQKGSSEAIQATRFEVISAIICKSITSAFRSLNLPEPGVLNVIVNLRKRMEPKLSNHHVGNFALHNLIEVAENERDLHGLVCLLKAGMAKFGENFTGKHTQYELSSKICESYDELGKLPRSNHGEMLLFSSWCRFPFYEVDFGSGKPAWVSSLPSPTKNCIFLCDSRKGDAVEAWVSLEDRVMNLFECDEELLAFASANPSPLEIEEDVNC</sequence>
<evidence type="ECO:0000256" key="1">
    <source>
        <dbReference type="ARBA" id="ARBA00009861"/>
    </source>
</evidence>
<proteinExistence type="inferred from homology"/>
<dbReference type="PANTHER" id="PTHR31623:SF17">
    <property type="entry name" value="F21J9.9"/>
    <property type="match status" value="1"/>
</dbReference>
<comment type="caution">
    <text evidence="4">The sequence shown here is derived from an EMBL/GenBank/DDBJ whole genome shotgun (WGS) entry which is preliminary data.</text>
</comment>
<dbReference type="Pfam" id="PF02458">
    <property type="entry name" value="Transferase"/>
    <property type="match status" value="1"/>
</dbReference>
<evidence type="ECO:0000313" key="5">
    <source>
        <dbReference type="Proteomes" id="UP001279734"/>
    </source>
</evidence>
<organism evidence="4 5">
    <name type="scientific">Nepenthes gracilis</name>
    <name type="common">Slender pitcher plant</name>
    <dbReference type="NCBI Taxonomy" id="150966"/>
    <lineage>
        <taxon>Eukaryota</taxon>
        <taxon>Viridiplantae</taxon>
        <taxon>Streptophyta</taxon>
        <taxon>Embryophyta</taxon>
        <taxon>Tracheophyta</taxon>
        <taxon>Spermatophyta</taxon>
        <taxon>Magnoliopsida</taxon>
        <taxon>eudicotyledons</taxon>
        <taxon>Gunneridae</taxon>
        <taxon>Pentapetalae</taxon>
        <taxon>Caryophyllales</taxon>
        <taxon>Nepenthaceae</taxon>
        <taxon>Nepenthes</taxon>
    </lineage>
</organism>
<evidence type="ECO:0000313" key="4">
    <source>
        <dbReference type="EMBL" id="GMG98842.1"/>
    </source>
</evidence>
<dbReference type="AlphaFoldDB" id="A0AAD3P3U6"/>
<keyword evidence="3" id="KW-0012">Acyltransferase</keyword>
<evidence type="ECO:0000256" key="2">
    <source>
        <dbReference type="ARBA" id="ARBA00022679"/>
    </source>
</evidence>
<dbReference type="GO" id="GO:0016746">
    <property type="term" value="F:acyltransferase activity"/>
    <property type="evidence" value="ECO:0007669"/>
    <property type="project" value="UniProtKB-KW"/>
</dbReference>
<protein>
    <submittedName>
        <fullName evidence="4">Uncharacterized protein</fullName>
    </submittedName>
</protein>